<evidence type="ECO:0000256" key="5">
    <source>
        <dbReference type="ARBA" id="ARBA00022989"/>
    </source>
</evidence>
<dbReference type="PANTHER" id="PTHR42650">
    <property type="entry name" value="TAIL-ANCHORED PROTEIN INSERTION RECEPTOR WRB"/>
    <property type="match status" value="1"/>
</dbReference>
<dbReference type="Proteomes" id="UP000825729">
    <property type="component" value="Unassembled WGS sequence"/>
</dbReference>
<protein>
    <recommendedName>
        <fullName evidence="10">Tail-anchored protein insertion receptor WRB</fullName>
    </recommendedName>
</protein>
<proteinExistence type="inferred from homology"/>
<feature type="transmembrane region" description="Helical" evidence="7">
    <location>
        <begin position="150"/>
        <end position="169"/>
    </location>
</feature>
<gene>
    <name evidence="8" type="ORF">H6P81_018814</name>
</gene>
<dbReference type="GO" id="GO:0043529">
    <property type="term" value="C:GET complex"/>
    <property type="evidence" value="ECO:0007669"/>
    <property type="project" value="TreeGrafter"/>
</dbReference>
<accession>A0AAV7E4B0</accession>
<dbReference type="GO" id="GO:0005789">
    <property type="term" value="C:endoplasmic reticulum membrane"/>
    <property type="evidence" value="ECO:0007669"/>
    <property type="project" value="UniProtKB-SubCell"/>
</dbReference>
<dbReference type="Pfam" id="PF04420">
    <property type="entry name" value="CHD5"/>
    <property type="match status" value="1"/>
</dbReference>
<reference evidence="8 9" key="1">
    <citation type="submission" date="2021-07" db="EMBL/GenBank/DDBJ databases">
        <title>The Aristolochia fimbriata genome: insights into angiosperm evolution, floral development and chemical biosynthesis.</title>
        <authorList>
            <person name="Jiao Y."/>
        </authorList>
    </citation>
    <scope>NUCLEOTIDE SEQUENCE [LARGE SCALE GENOMIC DNA]</scope>
    <source>
        <strain evidence="8">IBCAS-2021</strain>
        <tissue evidence="8">Leaf</tissue>
    </source>
</reference>
<comment type="similarity">
    <text evidence="2">Belongs to the WRB/GET1 family.</text>
</comment>
<keyword evidence="9" id="KW-1185">Reference proteome</keyword>
<sequence length="177" mass="19718">METEKTPGSHGSLVAPTVFIFLLGLQLLSRYLERLKRKAAKSPQEQQLRQDIRDLLKEANSLSVPATFAQAAKLRRKAAAKEKELAKVQDLHTKEAKGSFDVYFKSLLALKVLTLTALSWQFWGVPVAVIPQQLLQPFGKILSWKAGESFAGYVSVGIVPWILLSTKVTKFISEKLP</sequence>
<dbReference type="PANTHER" id="PTHR42650:SF1">
    <property type="entry name" value="GUIDED ENTRY OF TAIL-ANCHORED PROTEINS FACTOR 1"/>
    <property type="match status" value="1"/>
</dbReference>
<keyword evidence="5 7" id="KW-1133">Transmembrane helix</keyword>
<evidence type="ECO:0000256" key="7">
    <source>
        <dbReference type="SAM" id="Phobius"/>
    </source>
</evidence>
<evidence type="ECO:0000256" key="4">
    <source>
        <dbReference type="ARBA" id="ARBA00022824"/>
    </source>
</evidence>
<feature type="transmembrane region" description="Helical" evidence="7">
    <location>
        <begin position="107"/>
        <end position="130"/>
    </location>
</feature>
<dbReference type="InterPro" id="IPR028945">
    <property type="entry name" value="Get1"/>
</dbReference>
<evidence type="ECO:0000256" key="2">
    <source>
        <dbReference type="ARBA" id="ARBA00010799"/>
    </source>
</evidence>
<dbReference type="EMBL" id="JAINDJ010000007">
    <property type="protein sequence ID" value="KAG9442960.1"/>
    <property type="molecule type" value="Genomic_DNA"/>
</dbReference>
<name>A0AAV7E4B0_ARIFI</name>
<organism evidence="8 9">
    <name type="scientific">Aristolochia fimbriata</name>
    <name type="common">White veined hardy Dutchman's pipe vine</name>
    <dbReference type="NCBI Taxonomy" id="158543"/>
    <lineage>
        <taxon>Eukaryota</taxon>
        <taxon>Viridiplantae</taxon>
        <taxon>Streptophyta</taxon>
        <taxon>Embryophyta</taxon>
        <taxon>Tracheophyta</taxon>
        <taxon>Spermatophyta</taxon>
        <taxon>Magnoliopsida</taxon>
        <taxon>Magnoliidae</taxon>
        <taxon>Piperales</taxon>
        <taxon>Aristolochiaceae</taxon>
        <taxon>Aristolochia</taxon>
    </lineage>
</organism>
<dbReference type="GO" id="GO:0071816">
    <property type="term" value="P:tail-anchored membrane protein insertion into ER membrane"/>
    <property type="evidence" value="ECO:0007669"/>
    <property type="project" value="InterPro"/>
</dbReference>
<evidence type="ECO:0000313" key="8">
    <source>
        <dbReference type="EMBL" id="KAG9442960.1"/>
    </source>
</evidence>
<comment type="subcellular location">
    <subcellularLocation>
        <location evidence="1">Endoplasmic reticulum membrane</location>
    </subcellularLocation>
</comment>
<keyword evidence="4" id="KW-0256">Endoplasmic reticulum</keyword>
<dbReference type="AlphaFoldDB" id="A0AAV7E4B0"/>
<keyword evidence="6 7" id="KW-0472">Membrane</keyword>
<dbReference type="GO" id="GO:0043495">
    <property type="term" value="F:protein-membrane adaptor activity"/>
    <property type="evidence" value="ECO:0007669"/>
    <property type="project" value="TreeGrafter"/>
</dbReference>
<evidence type="ECO:0000313" key="9">
    <source>
        <dbReference type="Proteomes" id="UP000825729"/>
    </source>
</evidence>
<feature type="transmembrane region" description="Helical" evidence="7">
    <location>
        <begin position="12"/>
        <end position="32"/>
    </location>
</feature>
<evidence type="ECO:0008006" key="10">
    <source>
        <dbReference type="Google" id="ProtNLM"/>
    </source>
</evidence>
<evidence type="ECO:0000256" key="1">
    <source>
        <dbReference type="ARBA" id="ARBA00004586"/>
    </source>
</evidence>
<evidence type="ECO:0000256" key="3">
    <source>
        <dbReference type="ARBA" id="ARBA00022692"/>
    </source>
</evidence>
<keyword evidence="3 7" id="KW-0812">Transmembrane</keyword>
<comment type="caution">
    <text evidence="8">The sequence shown here is derived from an EMBL/GenBank/DDBJ whole genome shotgun (WGS) entry which is preliminary data.</text>
</comment>
<evidence type="ECO:0000256" key="6">
    <source>
        <dbReference type="ARBA" id="ARBA00023136"/>
    </source>
</evidence>